<protein>
    <submittedName>
        <fullName evidence="3">Uncharacterized protein</fullName>
    </submittedName>
</protein>
<accession>A0A5N6KZ13</accession>
<gene>
    <name evidence="3" type="ORF">FH972_024683</name>
</gene>
<name>A0A5N6KZ13_9ROSI</name>
<dbReference type="PANTHER" id="PTHR37490:SF3">
    <property type="entry name" value="DUF3431 DOMAIN CONTAINING PROTEIN"/>
    <property type="match status" value="1"/>
</dbReference>
<evidence type="ECO:0000313" key="4">
    <source>
        <dbReference type="Proteomes" id="UP000327013"/>
    </source>
</evidence>
<keyword evidence="4" id="KW-1185">Reference proteome</keyword>
<reference evidence="3 4" key="1">
    <citation type="submission" date="2019-06" db="EMBL/GenBank/DDBJ databases">
        <title>A chromosomal-level reference genome of Carpinus fangiana (Coryloideae, Betulaceae).</title>
        <authorList>
            <person name="Yang X."/>
            <person name="Wang Z."/>
            <person name="Zhang L."/>
            <person name="Hao G."/>
            <person name="Liu J."/>
            <person name="Yang Y."/>
        </authorList>
    </citation>
    <scope>NUCLEOTIDE SEQUENCE [LARGE SCALE GENOMIC DNA]</scope>
    <source>
        <strain evidence="3">Cfa_2016G</strain>
        <tissue evidence="3">Leaf</tissue>
    </source>
</reference>
<evidence type="ECO:0000313" key="3">
    <source>
        <dbReference type="EMBL" id="KAB8360951.1"/>
    </source>
</evidence>
<evidence type="ECO:0000256" key="1">
    <source>
        <dbReference type="SAM" id="Coils"/>
    </source>
</evidence>
<dbReference type="Proteomes" id="UP000327013">
    <property type="component" value="Unassembled WGS sequence"/>
</dbReference>
<dbReference type="InterPro" id="IPR021838">
    <property type="entry name" value="DUF3431"/>
</dbReference>
<comment type="caution">
    <text evidence="3">The sequence shown here is derived from an EMBL/GenBank/DDBJ whole genome shotgun (WGS) entry which is preliminary data.</text>
</comment>
<feature type="coiled-coil region" evidence="1">
    <location>
        <begin position="65"/>
        <end position="99"/>
    </location>
</feature>
<feature type="compositionally biased region" description="Basic and acidic residues" evidence="2">
    <location>
        <begin position="426"/>
        <end position="453"/>
    </location>
</feature>
<proteinExistence type="predicted"/>
<keyword evidence="1" id="KW-0175">Coiled coil</keyword>
<dbReference type="OrthoDB" id="567907at2759"/>
<dbReference type="PROSITE" id="PS51257">
    <property type="entry name" value="PROKAR_LIPOPROTEIN"/>
    <property type="match status" value="1"/>
</dbReference>
<dbReference type="PANTHER" id="PTHR37490">
    <property type="entry name" value="EXPRESSED PROTEIN"/>
    <property type="match status" value="1"/>
</dbReference>
<dbReference type="Pfam" id="PF11913">
    <property type="entry name" value="DUF3431"/>
    <property type="match status" value="1"/>
</dbReference>
<organism evidence="3 4">
    <name type="scientific">Carpinus fangiana</name>
    <dbReference type="NCBI Taxonomy" id="176857"/>
    <lineage>
        <taxon>Eukaryota</taxon>
        <taxon>Viridiplantae</taxon>
        <taxon>Streptophyta</taxon>
        <taxon>Embryophyta</taxon>
        <taxon>Tracheophyta</taxon>
        <taxon>Spermatophyta</taxon>
        <taxon>Magnoliopsida</taxon>
        <taxon>eudicotyledons</taxon>
        <taxon>Gunneridae</taxon>
        <taxon>Pentapetalae</taxon>
        <taxon>rosids</taxon>
        <taxon>fabids</taxon>
        <taxon>Fagales</taxon>
        <taxon>Betulaceae</taxon>
        <taxon>Carpinus</taxon>
    </lineage>
</organism>
<dbReference type="AlphaFoldDB" id="A0A5N6KZ13"/>
<feature type="region of interest" description="Disordered" evidence="2">
    <location>
        <begin position="407"/>
        <end position="453"/>
    </location>
</feature>
<sequence length="453" mass="52182">MGIEYLRLHPGRRGRGPLLLLVALLLAACYYSIPSSRPTSHRAVYEFTIPVEEPKAEHVTLEQQQQLIDQNHADAANEYAKAEEEAARQLANKEREKVRDIKHEAFETLRNQTTKEANTTSDAPSRTLAVVFGRQKAEPESGSWIKKVDNVTRIAEYIVDDPTAPLHLEENKGREAAVYVKYIMEHYDNLTDVTVFVHPDNKAWHNNVLLRQDLLPTLNRLNRNHVFEQGYFNTRCDLWPGCPNWILFNANATVREEHRDRALDTYSENMWRELFYAEPFPEYLSEPCCSQFAVSKEAIRAIPLDNFGRIYRWLLHNEFDMYAGRQMEYLWQYLFLGEGERCPSMRECYCKGYDLCFEDDSELERYNQARRDDDESWSGPNGVRWDLKSSAQNTMKELEASLPGTLGIDSKYANVSKSKANPKPAAVERPDDSPAEPKKPPPGDDKVASHFGK</sequence>
<evidence type="ECO:0000256" key="2">
    <source>
        <dbReference type="SAM" id="MobiDB-lite"/>
    </source>
</evidence>
<dbReference type="EMBL" id="VIBQ01000017">
    <property type="protein sequence ID" value="KAB8360951.1"/>
    <property type="molecule type" value="Genomic_DNA"/>
</dbReference>